<comment type="caution">
    <text evidence="1">The sequence shown here is derived from an EMBL/GenBank/DDBJ whole genome shotgun (WGS) entry which is preliminary data.</text>
</comment>
<proteinExistence type="predicted"/>
<organism evidence="1 2">
    <name type="scientific">Alkaliphilus hydrothermalis</name>
    <dbReference type="NCBI Taxonomy" id="1482730"/>
    <lineage>
        <taxon>Bacteria</taxon>
        <taxon>Bacillati</taxon>
        <taxon>Bacillota</taxon>
        <taxon>Clostridia</taxon>
        <taxon>Peptostreptococcales</taxon>
        <taxon>Natronincolaceae</taxon>
        <taxon>Alkaliphilus</taxon>
    </lineage>
</organism>
<name>A0ABS2NND4_9FIRM</name>
<protein>
    <recommendedName>
        <fullName evidence="3">Spore coat associated protein JA (CotJA)</fullName>
    </recommendedName>
</protein>
<reference evidence="1 2" key="1">
    <citation type="submission" date="2021-01" db="EMBL/GenBank/DDBJ databases">
        <title>Genomic Encyclopedia of Type Strains, Phase IV (KMG-IV): sequencing the most valuable type-strain genomes for metagenomic binning, comparative biology and taxonomic classification.</title>
        <authorList>
            <person name="Goeker M."/>
        </authorList>
    </citation>
    <scope>NUCLEOTIDE SEQUENCE [LARGE SCALE GENOMIC DNA]</scope>
    <source>
        <strain evidence="1 2">DSM 25890</strain>
    </source>
</reference>
<dbReference type="InterPro" id="IPR020256">
    <property type="entry name" value="Spore_coat_CotJA"/>
</dbReference>
<dbReference type="Pfam" id="PF11007">
    <property type="entry name" value="CotJA"/>
    <property type="match status" value="1"/>
</dbReference>
<evidence type="ECO:0008006" key="3">
    <source>
        <dbReference type="Google" id="ProtNLM"/>
    </source>
</evidence>
<dbReference type="EMBL" id="JAFBEE010000004">
    <property type="protein sequence ID" value="MBM7614459.1"/>
    <property type="molecule type" value="Genomic_DNA"/>
</dbReference>
<dbReference type="RefSeq" id="WP_204400723.1">
    <property type="nucleotide sequence ID" value="NZ_JAFBEE010000004.1"/>
</dbReference>
<evidence type="ECO:0000313" key="1">
    <source>
        <dbReference type="EMBL" id="MBM7614459.1"/>
    </source>
</evidence>
<evidence type="ECO:0000313" key="2">
    <source>
        <dbReference type="Proteomes" id="UP001314796"/>
    </source>
</evidence>
<gene>
    <name evidence="1" type="ORF">JOC73_000970</name>
</gene>
<sequence length="73" mass="8584">MNHQDPRQHHPKMMSPFGIYPIPFMPACPQYANAYVPYQYYCQSFPLPEALMKGTLFPELYKPYMPERQLGGE</sequence>
<accession>A0ABS2NND4</accession>
<dbReference type="Proteomes" id="UP001314796">
    <property type="component" value="Unassembled WGS sequence"/>
</dbReference>
<keyword evidence="2" id="KW-1185">Reference proteome</keyword>